<organism evidence="1">
    <name type="scientific">marine metagenome</name>
    <dbReference type="NCBI Taxonomy" id="408172"/>
    <lineage>
        <taxon>unclassified sequences</taxon>
        <taxon>metagenomes</taxon>
        <taxon>ecological metagenomes</taxon>
    </lineage>
</organism>
<evidence type="ECO:0008006" key="2">
    <source>
        <dbReference type="Google" id="ProtNLM"/>
    </source>
</evidence>
<reference evidence="1" key="1">
    <citation type="submission" date="2018-05" db="EMBL/GenBank/DDBJ databases">
        <authorList>
            <person name="Lanie J.A."/>
            <person name="Ng W.-L."/>
            <person name="Kazmierczak K.M."/>
            <person name="Andrzejewski T.M."/>
            <person name="Davidsen T.M."/>
            <person name="Wayne K.J."/>
            <person name="Tettelin H."/>
            <person name="Glass J.I."/>
            <person name="Rusch D."/>
            <person name="Podicherti R."/>
            <person name="Tsui H.-C.T."/>
            <person name="Winkler M.E."/>
        </authorList>
    </citation>
    <scope>NUCLEOTIDE SEQUENCE</scope>
</reference>
<sequence>MSRQKFLIPLIFFLLVGMTEANSRIAFSRPGSMMRIPNMDNALYRNLLVFDVSSEILSSNQNSSAFSVKTMSKSGYQYGLSIVKPVEPINSVELGFHLQKNILLYGDVHLDAGIQDVLLRQVDDTTGLYGLDTKSVSLFTVLSSTKEFNDYVITTHLGFGSGKITKDSHLYVSNHKQNIG</sequence>
<dbReference type="EMBL" id="UINC01093332">
    <property type="protein sequence ID" value="SVC47676.1"/>
    <property type="molecule type" value="Genomic_DNA"/>
</dbReference>
<dbReference type="AlphaFoldDB" id="A0A382MG06"/>
<feature type="non-terminal residue" evidence="1">
    <location>
        <position position="180"/>
    </location>
</feature>
<accession>A0A382MG06</accession>
<gene>
    <name evidence="1" type="ORF">METZ01_LOCUS300530</name>
</gene>
<name>A0A382MG06_9ZZZZ</name>
<evidence type="ECO:0000313" key="1">
    <source>
        <dbReference type="EMBL" id="SVC47676.1"/>
    </source>
</evidence>
<protein>
    <recommendedName>
        <fullName evidence="2">Alginate export domain-containing protein</fullName>
    </recommendedName>
</protein>
<proteinExistence type="predicted"/>